<feature type="transmembrane region" description="Helical" evidence="6">
    <location>
        <begin position="307"/>
        <end position="326"/>
    </location>
</feature>
<evidence type="ECO:0000259" key="7">
    <source>
        <dbReference type="Pfam" id="PF00892"/>
    </source>
</evidence>
<dbReference type="GO" id="GO:0022857">
    <property type="term" value="F:transmembrane transporter activity"/>
    <property type="evidence" value="ECO:0007669"/>
    <property type="project" value="InterPro"/>
</dbReference>
<evidence type="ECO:0000256" key="4">
    <source>
        <dbReference type="ARBA" id="ARBA00022989"/>
    </source>
</evidence>
<dbReference type="GeneID" id="110784316"/>
<dbReference type="InterPro" id="IPR000620">
    <property type="entry name" value="EamA_dom"/>
</dbReference>
<feature type="transmembrane region" description="Helical" evidence="6">
    <location>
        <begin position="79"/>
        <end position="102"/>
    </location>
</feature>
<keyword evidence="5 6" id="KW-0472">Membrane</keyword>
<name>A0A9R0JRI3_SPIOL</name>
<evidence type="ECO:0000256" key="2">
    <source>
        <dbReference type="ARBA" id="ARBA00007635"/>
    </source>
</evidence>
<keyword evidence="3 6" id="KW-0812">Transmembrane</keyword>
<keyword evidence="4 6" id="KW-1133">Transmembrane helix</keyword>
<reference evidence="9" key="2">
    <citation type="submission" date="2025-08" db="UniProtKB">
        <authorList>
            <consortium name="RefSeq"/>
        </authorList>
    </citation>
    <scope>IDENTIFICATION</scope>
    <source>
        <tissue evidence="9">Leaf</tissue>
    </source>
</reference>
<dbReference type="Pfam" id="PF00892">
    <property type="entry name" value="EamA"/>
    <property type="match status" value="2"/>
</dbReference>
<feature type="transmembrane region" description="Helical" evidence="6">
    <location>
        <begin position="184"/>
        <end position="204"/>
    </location>
</feature>
<gene>
    <name evidence="9" type="primary">LOC110784316</name>
</gene>
<evidence type="ECO:0000256" key="3">
    <source>
        <dbReference type="ARBA" id="ARBA00022692"/>
    </source>
</evidence>
<proteinExistence type="inferred from homology"/>
<feature type="transmembrane region" description="Helical" evidence="6">
    <location>
        <begin position="51"/>
        <end position="67"/>
    </location>
</feature>
<dbReference type="PANTHER" id="PTHR31218">
    <property type="entry name" value="WAT1-RELATED PROTEIN"/>
    <property type="match status" value="1"/>
</dbReference>
<evidence type="ECO:0000256" key="5">
    <source>
        <dbReference type="ARBA" id="ARBA00023136"/>
    </source>
</evidence>
<reference evidence="8" key="1">
    <citation type="journal article" date="2021" name="Nat. Commun.">
        <title>Genomic analyses provide insights into spinach domestication and the genetic basis of agronomic traits.</title>
        <authorList>
            <person name="Cai X."/>
            <person name="Sun X."/>
            <person name="Xu C."/>
            <person name="Sun H."/>
            <person name="Wang X."/>
            <person name="Ge C."/>
            <person name="Zhang Z."/>
            <person name="Wang Q."/>
            <person name="Fei Z."/>
            <person name="Jiao C."/>
            <person name="Wang Q."/>
        </authorList>
    </citation>
    <scope>NUCLEOTIDE SEQUENCE [LARGE SCALE GENOMIC DNA]</scope>
    <source>
        <strain evidence="8">cv. Varoflay</strain>
    </source>
</reference>
<evidence type="ECO:0000313" key="8">
    <source>
        <dbReference type="Proteomes" id="UP000813463"/>
    </source>
</evidence>
<dbReference type="KEGG" id="soe:110784316"/>
<sequence>MVVDYLSLRVNCRRFRPHIYMVIVQMASAFLYFITEAAFNHGMNPHVYVTYRHLVGGIAVFPFAYFLERKTRPKMTLSMFIEIFIYSLLGVGLTINMYFASLKYTSPAFLSATVNTIPTLTFILAVVFRLETLNLRKRRGLAKATGTLITLAGVMTIALYRGPAIKRLWEPLIHLMKSDFHKNWIKGPILSLASCISWSIWFTMQGFTLKRYPAPLSLATWANFIGAAQSAAFTSLAVRHHPDAWVQKSFINIATILFGGVVSSALNFIMIVWSSKEKGPVFVTMFCPLQTLLVVIFAYFIVGEKLYTGSIVGGVTIIIGLYLLLWGKAKDRVVIITSEKKPSLSAIKQNEPKMQIVTVIERESLNQ</sequence>
<dbReference type="InterPro" id="IPR030184">
    <property type="entry name" value="WAT1-related"/>
</dbReference>
<keyword evidence="8" id="KW-1185">Reference proteome</keyword>
<feature type="transmembrane region" description="Helical" evidence="6">
    <location>
        <begin position="216"/>
        <end position="238"/>
    </location>
</feature>
<dbReference type="InterPro" id="IPR037185">
    <property type="entry name" value="EmrE-like"/>
</dbReference>
<accession>A0A9R0JRI3</accession>
<evidence type="ECO:0000256" key="6">
    <source>
        <dbReference type="RuleBase" id="RU363077"/>
    </source>
</evidence>
<organism evidence="8 9">
    <name type="scientific">Spinacia oleracea</name>
    <name type="common">Spinach</name>
    <dbReference type="NCBI Taxonomy" id="3562"/>
    <lineage>
        <taxon>Eukaryota</taxon>
        <taxon>Viridiplantae</taxon>
        <taxon>Streptophyta</taxon>
        <taxon>Embryophyta</taxon>
        <taxon>Tracheophyta</taxon>
        <taxon>Spermatophyta</taxon>
        <taxon>Magnoliopsida</taxon>
        <taxon>eudicotyledons</taxon>
        <taxon>Gunneridae</taxon>
        <taxon>Pentapetalae</taxon>
        <taxon>Caryophyllales</taxon>
        <taxon>Chenopodiaceae</taxon>
        <taxon>Chenopodioideae</taxon>
        <taxon>Anserineae</taxon>
        <taxon>Spinacia</taxon>
    </lineage>
</organism>
<feature type="transmembrane region" description="Helical" evidence="6">
    <location>
        <begin position="250"/>
        <end position="273"/>
    </location>
</feature>
<feature type="transmembrane region" description="Helical" evidence="6">
    <location>
        <begin position="140"/>
        <end position="160"/>
    </location>
</feature>
<dbReference type="GO" id="GO:0005886">
    <property type="term" value="C:plasma membrane"/>
    <property type="evidence" value="ECO:0000318"/>
    <property type="project" value="GO_Central"/>
</dbReference>
<feature type="transmembrane region" description="Helical" evidence="6">
    <location>
        <begin position="108"/>
        <end position="128"/>
    </location>
</feature>
<comment type="subcellular location">
    <subcellularLocation>
        <location evidence="1 6">Membrane</location>
        <topology evidence="1 6">Multi-pass membrane protein</topology>
    </subcellularLocation>
</comment>
<feature type="domain" description="EamA" evidence="7">
    <location>
        <begin position="19"/>
        <end position="141"/>
    </location>
</feature>
<dbReference type="AlphaFoldDB" id="A0A9R0JRI3"/>
<evidence type="ECO:0000313" key="9">
    <source>
        <dbReference type="RefSeq" id="XP_021844450.2"/>
    </source>
</evidence>
<dbReference type="SUPFAM" id="SSF103481">
    <property type="entry name" value="Multidrug resistance efflux transporter EmrE"/>
    <property type="match status" value="2"/>
</dbReference>
<feature type="domain" description="EamA" evidence="7">
    <location>
        <begin position="186"/>
        <end position="325"/>
    </location>
</feature>
<feature type="transmembrane region" description="Helical" evidence="6">
    <location>
        <begin position="19"/>
        <end position="39"/>
    </location>
</feature>
<feature type="transmembrane region" description="Helical" evidence="6">
    <location>
        <begin position="280"/>
        <end position="301"/>
    </location>
</feature>
<dbReference type="Proteomes" id="UP000813463">
    <property type="component" value="Chromosome 5"/>
</dbReference>
<evidence type="ECO:0000256" key="1">
    <source>
        <dbReference type="ARBA" id="ARBA00004141"/>
    </source>
</evidence>
<protein>
    <recommendedName>
        <fullName evidence="6">WAT1-related protein</fullName>
    </recommendedName>
</protein>
<comment type="similarity">
    <text evidence="2 6">Belongs to the drug/metabolite transporter (DMT) superfamily. Plant drug/metabolite exporter (P-DME) (TC 2.A.7.4) family.</text>
</comment>
<dbReference type="RefSeq" id="XP_021844450.2">
    <property type="nucleotide sequence ID" value="XM_021988758.2"/>
</dbReference>